<organism evidence="2 3">
    <name type="scientific">Winogradskyella flava</name>
    <dbReference type="NCBI Taxonomy" id="1884876"/>
    <lineage>
        <taxon>Bacteria</taxon>
        <taxon>Pseudomonadati</taxon>
        <taxon>Bacteroidota</taxon>
        <taxon>Flavobacteriia</taxon>
        <taxon>Flavobacteriales</taxon>
        <taxon>Flavobacteriaceae</taxon>
        <taxon>Winogradskyella</taxon>
    </lineage>
</organism>
<dbReference type="Pfam" id="PF12412">
    <property type="entry name" value="DUF3667"/>
    <property type="match status" value="1"/>
</dbReference>
<reference evidence="2" key="1">
    <citation type="submission" date="2020-08" db="EMBL/GenBank/DDBJ databases">
        <title>Winogradskyella ouciana sp. nov., isolated from the hadal seawater of the Mariana Trench.</title>
        <authorList>
            <person name="He X."/>
        </authorList>
    </citation>
    <scope>NUCLEOTIDE SEQUENCE [LARGE SCALE GENOMIC DNA]</scope>
    <source>
        <strain evidence="2">KCTC 52348</strain>
    </source>
</reference>
<protein>
    <submittedName>
        <fullName evidence="2">DUF3667 domain-containing protein</fullName>
    </submittedName>
</protein>
<gene>
    <name evidence="2" type="ORF">H7F21_10495</name>
</gene>
<comment type="caution">
    <text evidence="2">The sequence shown here is derived from an EMBL/GenBank/DDBJ whole genome shotgun (WGS) entry which is preliminary data.</text>
</comment>
<dbReference type="RefSeq" id="WP_185789247.1">
    <property type="nucleotide sequence ID" value="NZ_JACLCP010000003.1"/>
</dbReference>
<dbReference type="Proteomes" id="UP000533900">
    <property type="component" value="Unassembled WGS sequence"/>
</dbReference>
<name>A0A842IRM1_9FLAO</name>
<feature type="transmembrane region" description="Helical" evidence="1">
    <location>
        <begin position="139"/>
        <end position="158"/>
    </location>
</feature>
<sequence>MTCKNCYKTLKESQNFCDDCGAKVIRNRLTPKVLATQVNEQFISIDNKFLRTFIDLFKKPEKVIDGYVNGMRKGYIDALQYFAISLTFAAVQVFLMTTFFKEALEIDSEFLTKLSQAPGNENNPFINQDFESTSNYQGLIYIFTLPLSAFSTWFAYYIVSDRRYNFTEHFVLNIYFSAQTIIVIAIISIVFLFFGINYLLASMILTLPMFIYLWFVLHRVFRDVFWDSFAKFILTMVIYTIIFGAIAILIAIIGALISLL</sequence>
<evidence type="ECO:0000313" key="3">
    <source>
        <dbReference type="Proteomes" id="UP000533900"/>
    </source>
</evidence>
<feature type="transmembrane region" description="Helical" evidence="1">
    <location>
        <begin position="229"/>
        <end position="257"/>
    </location>
</feature>
<keyword evidence="1" id="KW-0812">Transmembrane</keyword>
<feature type="transmembrane region" description="Helical" evidence="1">
    <location>
        <begin position="81"/>
        <end position="100"/>
    </location>
</feature>
<feature type="transmembrane region" description="Helical" evidence="1">
    <location>
        <begin position="198"/>
        <end position="217"/>
    </location>
</feature>
<dbReference type="EMBL" id="JACLCP010000003">
    <property type="protein sequence ID" value="MBC2845521.1"/>
    <property type="molecule type" value="Genomic_DNA"/>
</dbReference>
<evidence type="ECO:0000256" key="1">
    <source>
        <dbReference type="SAM" id="Phobius"/>
    </source>
</evidence>
<accession>A0A842IRM1</accession>
<dbReference type="AlphaFoldDB" id="A0A842IRM1"/>
<feature type="transmembrane region" description="Helical" evidence="1">
    <location>
        <begin position="170"/>
        <end position="192"/>
    </location>
</feature>
<proteinExistence type="predicted"/>
<evidence type="ECO:0000313" key="2">
    <source>
        <dbReference type="EMBL" id="MBC2845521.1"/>
    </source>
</evidence>
<keyword evidence="1" id="KW-0472">Membrane</keyword>
<keyword evidence="1" id="KW-1133">Transmembrane helix</keyword>
<keyword evidence="3" id="KW-1185">Reference proteome</keyword>
<dbReference type="InterPro" id="IPR022134">
    <property type="entry name" value="DUF3667"/>
</dbReference>